<dbReference type="GO" id="GO:0005737">
    <property type="term" value="C:cytoplasm"/>
    <property type="evidence" value="ECO:0007669"/>
    <property type="project" value="UniProtKB-ARBA"/>
</dbReference>
<dbReference type="EMBL" id="JALLAZ020001463">
    <property type="protein sequence ID" value="KAL3774518.1"/>
    <property type="molecule type" value="Genomic_DNA"/>
</dbReference>
<organism evidence="12 13">
    <name type="scientific">Stephanodiscus triporus</name>
    <dbReference type="NCBI Taxonomy" id="2934178"/>
    <lineage>
        <taxon>Eukaryota</taxon>
        <taxon>Sar</taxon>
        <taxon>Stramenopiles</taxon>
        <taxon>Ochrophyta</taxon>
        <taxon>Bacillariophyta</taxon>
        <taxon>Coscinodiscophyceae</taxon>
        <taxon>Thalassiosirophycidae</taxon>
        <taxon>Stephanodiscales</taxon>
        <taxon>Stephanodiscaceae</taxon>
        <taxon>Stephanodiscus</taxon>
    </lineage>
</organism>
<keyword evidence="2" id="KW-0645">Protease</keyword>
<dbReference type="PANTHER" id="PTHR43690:SF18">
    <property type="entry name" value="INSULIN-DEGRADING ENZYME-RELATED"/>
    <property type="match status" value="1"/>
</dbReference>
<feature type="domain" description="Peptidase M16 C-terminal" evidence="9">
    <location>
        <begin position="283"/>
        <end position="477"/>
    </location>
</feature>
<dbReference type="Pfam" id="PF22456">
    <property type="entry name" value="PqqF-like_C_4"/>
    <property type="match status" value="1"/>
</dbReference>
<sequence>MDDVVLLGPDLDKTRSKSDKKLYRHVTLNNGLKCVLICDTAAMRQRKSLMGRRVSTGDESEEDGGEEDESEDDDSDDDDGLRKAATALLVNVGSYHDPPYLQGLSHFLEHMLFLGTEDYPEENAYDKFLSSHGGDDNAYTDMEHTLYHYCIPQDSEKNVWKAMEMFSSFFKCPLLSGASMGRELNAVESEFELNRKDDDNRRSQLMSYTCGMHGDAPIMGREWHPARNDDRDGRRPEATGVGAGAGEGCIATEQAFHPFAKFPWGNMESLKTEPESSGIDVMNELRKHYHTHYFARNMRLVVMAGYDLDEIQRRVVEHFCDVPTAPRIHIDVANDSVESKRRVHSGCGGDDIVITNLRPYGLPFNASSVAKVFRIVPVRNHHLLTITWQCPSISPHWRTKPCDYLAHLLGHEASGSILSVLKGRGWATSLSAGTGEDGLGDASTHALFSIEISLSKRGIKYWEDVVMVIFAYIGMLKFHFIEGHYGSEKTKKEGLAPWIYEEMKMIADLSYQFADEGDVADIVEEIAENMAPWAELPDERVLDGHALLFDDEVDNKMVKRLLFDYFTPENIRVDLMSSLFEGDSDELEESPVLQCEEEKKVDVYDYEEKETGYQPTIDQECVEDGELINSGEEPPIFDKERAGPASFEPRFGTKFWEEQISEDLIQRWAAAAMPRLPCSDELAIHLPPQNTYISTKFDLRPADDVEHPLLNCCLKVCVTVGKKKHYFPAAVTKYKIEAAGHRLSLSYEDEGEKWHMLDNHESYRKYEGGQDFLEPGHAGTLDGGLLKFRITAVPRDGEGIVFSYGDSCHDEDVKDGVAFPPVPPPVPASRLPQLIYENNSVRMWHLHDRKFKRPIADLRIRVECDGMNGSALNQACMELFCALCADALTETCYLASVCELGSSIRPTDTGFSIRVHGFDQNLLTLAKEVLRVVMSFRGRDGERGFPSTIKNDRFDACYELQMRSYSNAGMDASSFSTSLRLLCLQPSVKSPFSKLKALKGITTSKFIEMMNKLLKRLSVDCFYHGNVNRKDADDAVGVVSESLTRHHVGLPKKKDQGKFVLKVKRTVDQQQIVVPTIDHKDPNTAVEVYFQFEKDDNSSYAIRRRVIADLLEQILDEPLYNQIRTKEQFGYIVSCGARWTCGVLGMSFQVVTACKSADETSERLDDFLTSFRSELLSMDEQTFMGHLVALAMNKLEGFESLEEETSSHWSEITELCRCDFDAYRKEVQCLKTITKEQVVNAFDEWLYPLCKDGKPSKRRRVVIQVIGSGDGAHSLGRPVIETDRAGDEVDRLVEKFHHSVKHETWGRIMFDAKK</sequence>
<feature type="domain" description="Peptidase M16 middle/third" evidence="10">
    <location>
        <begin position="828"/>
        <end position="995"/>
    </location>
</feature>
<reference evidence="12 13" key="1">
    <citation type="submission" date="2024-10" db="EMBL/GenBank/DDBJ databases">
        <title>Updated reference genomes for cyclostephanoid diatoms.</title>
        <authorList>
            <person name="Roberts W.R."/>
            <person name="Alverson A.J."/>
        </authorList>
    </citation>
    <scope>NUCLEOTIDE SEQUENCE [LARGE SCALE GENOMIC DNA]</scope>
    <source>
        <strain evidence="12 13">AJA276-08</strain>
    </source>
</reference>
<evidence type="ECO:0000256" key="4">
    <source>
        <dbReference type="ARBA" id="ARBA00022801"/>
    </source>
</evidence>
<evidence type="ECO:0000259" key="10">
    <source>
        <dbReference type="Pfam" id="PF16187"/>
    </source>
</evidence>
<accession>A0ABD3NGL0</accession>
<dbReference type="Pfam" id="PF00675">
    <property type="entry name" value="Peptidase_M16"/>
    <property type="match status" value="1"/>
</dbReference>
<evidence type="ECO:0008006" key="14">
    <source>
        <dbReference type="Google" id="ProtNLM"/>
    </source>
</evidence>
<dbReference type="GO" id="GO:0004175">
    <property type="term" value="F:endopeptidase activity"/>
    <property type="evidence" value="ECO:0007669"/>
    <property type="project" value="UniProtKB-ARBA"/>
</dbReference>
<dbReference type="InterPro" id="IPR054734">
    <property type="entry name" value="PqqF-like_C_4"/>
</dbReference>
<gene>
    <name evidence="12" type="ORF">ACHAW5_003815</name>
</gene>
<dbReference type="SUPFAM" id="SSF63411">
    <property type="entry name" value="LuxS/MPP-like metallohydrolase"/>
    <property type="match status" value="5"/>
</dbReference>
<evidence type="ECO:0000259" key="11">
    <source>
        <dbReference type="Pfam" id="PF22456"/>
    </source>
</evidence>
<comment type="caution">
    <text evidence="12">The sequence shown here is derived from an EMBL/GenBank/DDBJ whole genome shotgun (WGS) entry which is preliminary data.</text>
</comment>
<feature type="compositionally biased region" description="Acidic residues" evidence="7">
    <location>
        <begin position="58"/>
        <end position="79"/>
    </location>
</feature>
<evidence type="ECO:0000256" key="1">
    <source>
        <dbReference type="ARBA" id="ARBA00007261"/>
    </source>
</evidence>
<feature type="region of interest" description="Disordered" evidence="7">
    <location>
        <begin position="49"/>
        <end position="80"/>
    </location>
</feature>
<evidence type="ECO:0000256" key="3">
    <source>
        <dbReference type="ARBA" id="ARBA00022723"/>
    </source>
</evidence>
<dbReference type="Gene3D" id="3.30.830.10">
    <property type="entry name" value="Metalloenzyme, LuxS/M16 peptidase-like"/>
    <property type="match status" value="4"/>
</dbReference>
<dbReference type="GO" id="GO:0046872">
    <property type="term" value="F:metal ion binding"/>
    <property type="evidence" value="ECO:0007669"/>
    <property type="project" value="UniProtKB-KW"/>
</dbReference>
<evidence type="ECO:0000313" key="13">
    <source>
        <dbReference type="Proteomes" id="UP001530315"/>
    </source>
</evidence>
<dbReference type="FunFam" id="3.30.830.10:FF:000005">
    <property type="entry name" value="nardilysin isoform X1"/>
    <property type="match status" value="1"/>
</dbReference>
<dbReference type="PANTHER" id="PTHR43690">
    <property type="entry name" value="NARDILYSIN"/>
    <property type="match status" value="1"/>
</dbReference>
<dbReference type="Proteomes" id="UP001530315">
    <property type="component" value="Unassembled WGS sequence"/>
</dbReference>
<evidence type="ECO:0000256" key="6">
    <source>
        <dbReference type="ARBA" id="ARBA00023049"/>
    </source>
</evidence>
<dbReference type="InterPro" id="IPR011249">
    <property type="entry name" value="Metalloenz_LuxS/M16"/>
</dbReference>
<dbReference type="InterPro" id="IPR011765">
    <property type="entry name" value="Pept_M16_N"/>
</dbReference>
<keyword evidence="5" id="KW-0862">Zinc</keyword>
<dbReference type="InterPro" id="IPR050626">
    <property type="entry name" value="Peptidase_M16"/>
</dbReference>
<feature type="compositionally biased region" description="Basic and acidic residues" evidence="7">
    <location>
        <begin position="221"/>
        <end position="237"/>
    </location>
</feature>
<dbReference type="InterPro" id="IPR007863">
    <property type="entry name" value="Peptidase_M16_C"/>
</dbReference>
<feature type="domain" description="Peptidase M16 N-terminal" evidence="8">
    <location>
        <begin position="82"/>
        <end position="203"/>
    </location>
</feature>
<keyword evidence="6" id="KW-0482">Metalloprotease</keyword>
<dbReference type="PROSITE" id="PS00143">
    <property type="entry name" value="INSULINASE"/>
    <property type="match status" value="1"/>
</dbReference>
<comment type="similarity">
    <text evidence="1">Belongs to the peptidase M16 family.</text>
</comment>
<dbReference type="GO" id="GO:0008237">
    <property type="term" value="F:metallopeptidase activity"/>
    <property type="evidence" value="ECO:0007669"/>
    <property type="project" value="UniProtKB-KW"/>
</dbReference>
<feature type="region of interest" description="Disordered" evidence="7">
    <location>
        <begin position="219"/>
        <end position="241"/>
    </location>
</feature>
<dbReference type="InterPro" id="IPR032632">
    <property type="entry name" value="Peptidase_M16_M"/>
</dbReference>
<name>A0ABD3NGL0_9STRA</name>
<keyword evidence="4" id="KW-0378">Hydrolase</keyword>
<evidence type="ECO:0000256" key="2">
    <source>
        <dbReference type="ARBA" id="ARBA00022670"/>
    </source>
</evidence>
<evidence type="ECO:0000259" key="9">
    <source>
        <dbReference type="Pfam" id="PF05193"/>
    </source>
</evidence>
<protein>
    <recommendedName>
        <fullName evidence="14">Nardilysin</fullName>
    </recommendedName>
</protein>
<dbReference type="InterPro" id="IPR001431">
    <property type="entry name" value="Pept_M16_Zn_BS"/>
</dbReference>
<evidence type="ECO:0000313" key="12">
    <source>
        <dbReference type="EMBL" id="KAL3774518.1"/>
    </source>
</evidence>
<dbReference type="Pfam" id="PF05193">
    <property type="entry name" value="Peptidase_M16_C"/>
    <property type="match status" value="1"/>
</dbReference>
<evidence type="ECO:0000259" key="8">
    <source>
        <dbReference type="Pfam" id="PF00675"/>
    </source>
</evidence>
<keyword evidence="3" id="KW-0479">Metal-binding</keyword>
<evidence type="ECO:0000256" key="7">
    <source>
        <dbReference type="SAM" id="MobiDB-lite"/>
    </source>
</evidence>
<proteinExistence type="inferred from homology"/>
<dbReference type="GO" id="GO:0006508">
    <property type="term" value="P:proteolysis"/>
    <property type="evidence" value="ECO:0007669"/>
    <property type="project" value="UniProtKB-KW"/>
</dbReference>
<feature type="domain" description="Coenzyme PQQ synthesis protein F-like C-terminal lobe" evidence="11">
    <location>
        <begin position="1110"/>
        <end position="1209"/>
    </location>
</feature>
<evidence type="ECO:0000256" key="5">
    <source>
        <dbReference type="ARBA" id="ARBA00022833"/>
    </source>
</evidence>
<keyword evidence="13" id="KW-1185">Reference proteome</keyword>
<dbReference type="Pfam" id="PF16187">
    <property type="entry name" value="Peptidase_M16_M"/>
    <property type="match status" value="1"/>
</dbReference>